<accession>A0A9W6XQA3</accession>
<dbReference type="OrthoDB" id="427960at2759"/>
<gene>
    <name evidence="1" type="ORF">Pfra01_001472600</name>
</gene>
<dbReference type="EMBL" id="BSXT01001545">
    <property type="protein sequence ID" value="GMF43488.1"/>
    <property type="molecule type" value="Genomic_DNA"/>
</dbReference>
<name>A0A9W6XQA3_9STRA</name>
<keyword evidence="2" id="KW-1185">Reference proteome</keyword>
<protein>
    <submittedName>
        <fullName evidence="1">Unnamed protein product</fullName>
    </submittedName>
</protein>
<dbReference type="GO" id="GO:0008270">
    <property type="term" value="F:zinc ion binding"/>
    <property type="evidence" value="ECO:0007669"/>
    <property type="project" value="InterPro"/>
</dbReference>
<dbReference type="Proteomes" id="UP001165121">
    <property type="component" value="Unassembled WGS sequence"/>
</dbReference>
<dbReference type="InterPro" id="IPR036875">
    <property type="entry name" value="Znf_CCHC_sf"/>
</dbReference>
<evidence type="ECO:0000313" key="1">
    <source>
        <dbReference type="EMBL" id="GMF43488.1"/>
    </source>
</evidence>
<evidence type="ECO:0000313" key="2">
    <source>
        <dbReference type="Proteomes" id="UP001165121"/>
    </source>
</evidence>
<dbReference type="AlphaFoldDB" id="A0A9W6XQA3"/>
<comment type="caution">
    <text evidence="1">The sequence shown here is derived from an EMBL/GenBank/DDBJ whole genome shotgun (WGS) entry which is preliminary data.</text>
</comment>
<dbReference type="SUPFAM" id="SSF57756">
    <property type="entry name" value="Retrovirus zinc finger-like domains"/>
    <property type="match status" value="1"/>
</dbReference>
<sequence length="112" mass="11873">MTSRDCTFSFSSAEPMDLLSATAAGSQHYRGSTNVRCFWYGNNGHYVRECTASVHAAKADVTIPGIATGKQKKASSRCGAPAGNAVERVDIGHAVFKTATARRKMTSQALSS</sequence>
<proteinExistence type="predicted"/>
<dbReference type="GO" id="GO:0003676">
    <property type="term" value="F:nucleic acid binding"/>
    <property type="evidence" value="ECO:0007669"/>
    <property type="project" value="InterPro"/>
</dbReference>
<organism evidence="1 2">
    <name type="scientific">Phytophthora fragariaefolia</name>
    <dbReference type="NCBI Taxonomy" id="1490495"/>
    <lineage>
        <taxon>Eukaryota</taxon>
        <taxon>Sar</taxon>
        <taxon>Stramenopiles</taxon>
        <taxon>Oomycota</taxon>
        <taxon>Peronosporomycetes</taxon>
        <taxon>Peronosporales</taxon>
        <taxon>Peronosporaceae</taxon>
        <taxon>Phytophthora</taxon>
    </lineage>
</organism>
<reference evidence="1" key="1">
    <citation type="submission" date="2023-04" db="EMBL/GenBank/DDBJ databases">
        <title>Phytophthora fragariaefolia NBRC 109709.</title>
        <authorList>
            <person name="Ichikawa N."/>
            <person name="Sato H."/>
            <person name="Tonouchi N."/>
        </authorList>
    </citation>
    <scope>NUCLEOTIDE SEQUENCE</scope>
    <source>
        <strain evidence="1">NBRC 109709</strain>
    </source>
</reference>